<evidence type="ECO:0000313" key="3">
    <source>
        <dbReference type="Proteomes" id="UP000037035"/>
    </source>
</evidence>
<dbReference type="AlphaFoldDB" id="A0A0L6VN20"/>
<sequence>MFQLVHENKIEKIWHLEGIMSVLTWIYLKMCVKLPHYTTRNHLQVIPRRSKRTGKYEQQNIKSQDCIEKATTLFSTSTVEKIWKLRFKCNSFEVVNWRMVNVTIKRRPDRWCMHLTACNFILFYFYFYLFFIFYLCLFFILFFLNVNLPHLCRWGTLIYGCTLVFPTCQLVYAVNYFYQNLCTYMEYTKQLASKLRKLRASTHLTIHLTQLGCLRCESFCLAVLESAVKRYKFLGESVSLWVTSLWKCLIALKSDITGQCSSIFPAGVGRTVPQGQEAGLTRCSLALMKEIFSTYFLQRIYGLHANNMLHVSNQKYQGYTRWNLTPKCTPLSLLEAYSLYDLNRFGASFGCCWVSLFPANSEGVNWASIWSCFLVLYFFSSSWCLESFICVPCIWKISNLAQYVWGKEKFWTLTRLPILLYGVVSFSMMNPMEQEGIGKTAPKFDVLNVVGVVLLKPGSIGSWLILVTCVHDTELIGSEALWKNASEDIMKQHSIREKKPNLKKHGMLIMIRNYWNTHNQRKRCDTHRQKGIRMIEDWEAYD</sequence>
<dbReference type="EMBL" id="LAVV01003410">
    <property type="protein sequence ID" value="KNZ62158.1"/>
    <property type="molecule type" value="Genomic_DNA"/>
</dbReference>
<feature type="transmembrane region" description="Helical" evidence="1">
    <location>
        <begin position="156"/>
        <end position="178"/>
    </location>
</feature>
<keyword evidence="3" id="KW-1185">Reference proteome</keyword>
<keyword evidence="1" id="KW-0472">Membrane</keyword>
<protein>
    <submittedName>
        <fullName evidence="2">Uncharacterized protein</fullName>
    </submittedName>
</protein>
<evidence type="ECO:0000256" key="1">
    <source>
        <dbReference type="SAM" id="Phobius"/>
    </source>
</evidence>
<gene>
    <name evidence="2" type="ORF">VP01_1306g1</name>
</gene>
<reference evidence="2 3" key="1">
    <citation type="submission" date="2015-08" db="EMBL/GenBank/DDBJ databases">
        <title>Next Generation Sequencing and Analysis of the Genome of Puccinia sorghi L Schw, the Causal Agent of Maize Common Rust.</title>
        <authorList>
            <person name="Rochi L."/>
            <person name="Burguener G."/>
            <person name="Darino M."/>
            <person name="Turjanski A."/>
            <person name="Kreff E."/>
            <person name="Dieguez M.J."/>
            <person name="Sacco F."/>
        </authorList>
    </citation>
    <scope>NUCLEOTIDE SEQUENCE [LARGE SCALE GENOMIC DNA]</scope>
    <source>
        <strain evidence="2 3">RO10H11247</strain>
    </source>
</reference>
<comment type="caution">
    <text evidence="2">The sequence shown here is derived from an EMBL/GenBank/DDBJ whole genome shotgun (WGS) entry which is preliminary data.</text>
</comment>
<keyword evidence="1" id="KW-0812">Transmembrane</keyword>
<name>A0A0L6VN20_9BASI</name>
<feature type="transmembrane region" description="Helical" evidence="1">
    <location>
        <begin position="410"/>
        <end position="429"/>
    </location>
</feature>
<organism evidence="2 3">
    <name type="scientific">Puccinia sorghi</name>
    <dbReference type="NCBI Taxonomy" id="27349"/>
    <lineage>
        <taxon>Eukaryota</taxon>
        <taxon>Fungi</taxon>
        <taxon>Dikarya</taxon>
        <taxon>Basidiomycota</taxon>
        <taxon>Pucciniomycotina</taxon>
        <taxon>Pucciniomycetes</taxon>
        <taxon>Pucciniales</taxon>
        <taxon>Pucciniaceae</taxon>
        <taxon>Puccinia</taxon>
    </lineage>
</organism>
<feature type="transmembrane region" description="Helical" evidence="1">
    <location>
        <begin position="115"/>
        <end position="144"/>
    </location>
</feature>
<keyword evidence="1" id="KW-1133">Transmembrane helix</keyword>
<accession>A0A0L6VN20</accession>
<dbReference type="VEuPathDB" id="FungiDB:VP01_1306g1"/>
<dbReference type="Proteomes" id="UP000037035">
    <property type="component" value="Unassembled WGS sequence"/>
</dbReference>
<feature type="transmembrane region" description="Helical" evidence="1">
    <location>
        <begin position="374"/>
        <end position="398"/>
    </location>
</feature>
<proteinExistence type="predicted"/>
<evidence type="ECO:0000313" key="2">
    <source>
        <dbReference type="EMBL" id="KNZ62158.1"/>
    </source>
</evidence>